<feature type="domain" description="Helicase-associated" evidence="2">
    <location>
        <begin position="345"/>
        <end position="455"/>
    </location>
</feature>
<dbReference type="InterPro" id="IPR005114">
    <property type="entry name" value="Helicase_assoc"/>
</dbReference>
<feature type="region of interest" description="Disordered" evidence="1">
    <location>
        <begin position="36"/>
        <end position="77"/>
    </location>
</feature>
<proteinExistence type="predicted"/>
<evidence type="ECO:0000256" key="1">
    <source>
        <dbReference type="SAM" id="MobiDB-lite"/>
    </source>
</evidence>
<dbReference type="PANTHER" id="PTHR33418:SF1">
    <property type="entry name" value="HELICASE-ASSOCIATED DOMAIN-CONTAINING PROTEIN"/>
    <property type="match status" value="1"/>
</dbReference>
<accession>A0A6U3UDC3</accession>
<feature type="compositionally biased region" description="Basic and acidic residues" evidence="1">
    <location>
        <begin position="150"/>
        <end position="160"/>
    </location>
</feature>
<dbReference type="Gene3D" id="6.10.140.530">
    <property type="match status" value="6"/>
</dbReference>
<feature type="domain" description="Helicase-associated" evidence="2">
    <location>
        <begin position="546"/>
        <end position="619"/>
    </location>
</feature>
<feature type="domain" description="Helicase-associated" evidence="2">
    <location>
        <begin position="102"/>
        <end position="193"/>
    </location>
</feature>
<reference evidence="3" key="1">
    <citation type="submission" date="2021-01" db="EMBL/GenBank/DDBJ databases">
        <authorList>
            <person name="Corre E."/>
            <person name="Pelletier E."/>
            <person name="Niang G."/>
            <person name="Scheremetjew M."/>
            <person name="Finn R."/>
            <person name="Kale V."/>
            <person name="Holt S."/>
            <person name="Cochrane G."/>
            <person name="Meng A."/>
            <person name="Brown T."/>
            <person name="Cohen L."/>
        </authorList>
    </citation>
    <scope>NUCLEOTIDE SEQUENCE</scope>
    <source>
        <strain evidence="3">Pop2</strain>
    </source>
</reference>
<feature type="domain" description="Helicase-associated" evidence="2">
    <location>
        <begin position="462"/>
        <end position="533"/>
    </location>
</feature>
<organism evidence="3">
    <name type="scientific">Ditylum brightwellii</name>
    <dbReference type="NCBI Taxonomy" id="49249"/>
    <lineage>
        <taxon>Eukaryota</taxon>
        <taxon>Sar</taxon>
        <taxon>Stramenopiles</taxon>
        <taxon>Ochrophyta</taxon>
        <taxon>Bacillariophyta</taxon>
        <taxon>Mediophyceae</taxon>
        <taxon>Lithodesmiophycidae</taxon>
        <taxon>Lithodesmiales</taxon>
        <taxon>Lithodesmiaceae</taxon>
        <taxon>Ditylum</taxon>
    </lineage>
</organism>
<name>A0A6U3UDC3_9STRA</name>
<feature type="domain" description="Helicase-associated" evidence="2">
    <location>
        <begin position="628"/>
        <end position="695"/>
    </location>
</feature>
<dbReference type="Pfam" id="PF03457">
    <property type="entry name" value="HA"/>
    <property type="match status" value="6"/>
</dbReference>
<dbReference type="PANTHER" id="PTHR33418">
    <property type="entry name" value="HELICASE-ASSOCIATED"/>
    <property type="match status" value="1"/>
</dbReference>
<feature type="domain" description="Helicase-associated" evidence="2">
    <location>
        <begin position="206"/>
        <end position="300"/>
    </location>
</feature>
<feature type="region of interest" description="Disordered" evidence="1">
    <location>
        <begin position="150"/>
        <end position="176"/>
    </location>
</feature>
<feature type="compositionally biased region" description="Low complexity" evidence="1">
    <location>
        <begin position="52"/>
        <end position="71"/>
    </location>
</feature>
<evidence type="ECO:0000259" key="2">
    <source>
        <dbReference type="Pfam" id="PF03457"/>
    </source>
</evidence>
<gene>
    <name evidence="3" type="ORF">DBRI1063_LOCUS5897</name>
</gene>
<sequence length="1310" mass="144968">MMEQNVPTIVTEICVKNEGNTEDGDSMDFIQENHHNQAKERNKEDKITNMQPDSSEPISSLQSSSLPSSPSKIAFKPRLSEERRAKLDAIGFVWSLKKKRVDEHWDTMLQQLLDYKKEHGDCLVPSRYEKNLKLGKWVETQRYEYTKLQRAEQQKQKEEGGGGESSTSATTKSRPLSIRLTEERLKRLESIGFEWKVKHKMKRHYDKQWNEMFEKLLDYKRKNGHCLVPKRCMDDIKLGTWVHTQRIQYRKTMMDTKEKKEEGETTAAAMSDDKNNTIGEEDVYLRLNDERRTRLESIGFVWSVRENAKLVGKNNEMSPHTAPAVTLPPPSLPAPMVTLTRNTYDDQWDAMFDRLKSFKERYGNCLVPKRCPEDQKLGTWVDTQRVQYKKLVRKLAGIADAKTPKKIDESIVKVEDVENHSILEQDRSKALSASGKPLVGRLTDERIERLSDLGFVWEVRGDWQKHYEELVVYKKEHGDCNVPARYPKNRRLGIWVSAQRQQYKLMCETDGPKPQRSAPLSQKRIDILNDLGFVWALRSRDSLGDTWSQRLAELKTYKATHGDCLVPSRYPPNPELGVWVGTQRTQYRLYMTAKEEGLKVNSSSAMNDARIKQLEDMGFAWALRGTSDNVWAKRMEELQLYVLKYGSCNVPRVCGKFPRLANWVSFCRTQYRLYQEGKPSSMNEAKISDLNSMGFLWDIPEGNKFNVNDTKLTNVETHYVKESIPMNAFCEEANAGTEMTASLPQNVTTFAAHKQAQSTEVIYSPPIGPIETYIQENVIPVAPLAKMGVLNTSSATDRSIAFQSHRSMATPGPVDATTHLSAAPPSAEEVAKIAQVVDATTVIMPHVGLETAAAIAAPGPVAVAPELARQNIQNMGIIADAVSNCISETFASRSVAKTSERAQQESLPTIPDCEKNVPKGIGEESRFSGVTPDTTQNNDQKLERVVAHDIATTMSAHNTNAVPYAHAGLQGITILDTNNDVHTNPTVKDIRAMILAIGTETTEIAGPIDTAQGGAQQDIDDIREIATSITDVAMATPTGGSGATTNTVALHAEAVRVPKVTNNAQTLVCAVSDTLDTFHSHIQNIGNSATAPTALAVTAGVDLGTPRPNPVANDRISDQSQIYGAILATSHVGTDCDPTSEVDLSAYPMVSTSRETRHSGVVNVTNIATDKMNTIIAPPTGYCGTDKSTCTNLTTENSAESIVAGYDSTHFSVSSVTHLVPTLKTATSISLQTGNTGMEMPENECNNVSGVSVDNIGVRENQVDMPNPASSTTNATTFVGYDVLNISEAAAATMVVPNVLPDSSVHTRDN</sequence>
<feature type="compositionally biased region" description="Basic and acidic residues" evidence="1">
    <location>
        <begin position="36"/>
        <end position="47"/>
    </location>
</feature>
<evidence type="ECO:0000313" key="3">
    <source>
        <dbReference type="EMBL" id="CAD9320337.1"/>
    </source>
</evidence>
<protein>
    <recommendedName>
        <fullName evidence="2">Helicase-associated domain-containing protein</fullName>
    </recommendedName>
</protein>
<dbReference type="EMBL" id="HBGN01009188">
    <property type="protein sequence ID" value="CAD9320337.1"/>
    <property type="molecule type" value="Transcribed_RNA"/>
</dbReference>